<dbReference type="Gene3D" id="3.40.190.10">
    <property type="entry name" value="Periplasmic binding protein-like II"/>
    <property type="match status" value="2"/>
</dbReference>
<dbReference type="PANTHER" id="PTHR31528">
    <property type="entry name" value="4-AMINO-5-HYDROXYMETHYL-2-METHYLPYRIMIDINE PHOSPHATE SYNTHASE THI11-RELATED"/>
    <property type="match status" value="1"/>
</dbReference>
<comment type="caution">
    <text evidence="13">The sequence shown here is derived from an EMBL/GenBank/DDBJ whole genome shotgun (WGS) entry which is preliminary data.</text>
</comment>
<accession>A0A1Z5JPP1</accession>
<comment type="similarity">
    <text evidence="3">Belongs to the NMT1/THI5 family.</text>
</comment>
<keyword evidence="14" id="KW-1185">Reference proteome</keyword>
<protein>
    <recommendedName>
        <fullName evidence="10">Thiamine pyrimidine synthase</fullName>
    </recommendedName>
</protein>
<feature type="domain" description="SsuA/THI5-like" evidence="12">
    <location>
        <begin position="12"/>
        <end position="226"/>
    </location>
</feature>
<keyword evidence="9" id="KW-0408">Iron</keyword>
<dbReference type="InterPro" id="IPR027939">
    <property type="entry name" value="NMT1/THI5"/>
</dbReference>
<evidence type="ECO:0000256" key="8">
    <source>
        <dbReference type="ARBA" id="ARBA00022977"/>
    </source>
</evidence>
<keyword evidence="7" id="KW-0663">Pyridoxal phosphate</keyword>
<dbReference type="Proteomes" id="UP000198406">
    <property type="component" value="Unassembled WGS sequence"/>
</dbReference>
<dbReference type="GO" id="GO:0009229">
    <property type="term" value="P:thiamine diphosphate biosynthetic process"/>
    <property type="evidence" value="ECO:0007669"/>
    <property type="project" value="UniProtKB-UniPathway"/>
</dbReference>
<dbReference type="UniPathway" id="UPA00060"/>
<evidence type="ECO:0000259" key="12">
    <source>
        <dbReference type="Pfam" id="PF09084"/>
    </source>
</evidence>
<comment type="catalytic activity">
    <reaction evidence="11">
        <text>N(6)-(pyridoxal phosphate)-L-lysyl-[4-amino-5-hydroxymethyl-2-methylpyrimidine phosphate synthase] + L-histidyl-[4-amino-5-hydroxymethyl-2-methylpyrimidine phosphate synthase] + 2 Fe(3+) + 4 H2O = L-lysyl-[4-amino-5-hydroxymethyl-2-methylpyrimidine phosphate synthase] + (2S)-2-amino-5-hydroxy-4-oxopentanoyl-[4-amino-5-hydroxymethyl-2-methylpyrimidine phosphate synthase] + 4-amino-2-methyl-5-(phosphooxymethyl)pyrimidine + 3-oxopropanoate + 2 Fe(2+) + 2 H(+)</text>
        <dbReference type="Rhea" id="RHEA:65756"/>
        <dbReference type="Rhea" id="RHEA-COMP:16892"/>
        <dbReference type="Rhea" id="RHEA-COMP:16893"/>
        <dbReference type="Rhea" id="RHEA-COMP:16894"/>
        <dbReference type="Rhea" id="RHEA-COMP:16895"/>
        <dbReference type="ChEBI" id="CHEBI:15377"/>
        <dbReference type="ChEBI" id="CHEBI:15378"/>
        <dbReference type="ChEBI" id="CHEBI:29033"/>
        <dbReference type="ChEBI" id="CHEBI:29034"/>
        <dbReference type="ChEBI" id="CHEBI:29969"/>
        <dbReference type="ChEBI" id="CHEBI:29979"/>
        <dbReference type="ChEBI" id="CHEBI:33190"/>
        <dbReference type="ChEBI" id="CHEBI:58354"/>
        <dbReference type="ChEBI" id="CHEBI:143915"/>
        <dbReference type="ChEBI" id="CHEBI:157692"/>
    </reaction>
    <physiologicalReaction direction="left-to-right" evidence="11">
        <dbReference type="Rhea" id="RHEA:65757"/>
    </physiologicalReaction>
</comment>
<dbReference type="EMBL" id="BDSP01000097">
    <property type="protein sequence ID" value="GAX15856.1"/>
    <property type="molecule type" value="Genomic_DNA"/>
</dbReference>
<evidence type="ECO:0000256" key="9">
    <source>
        <dbReference type="ARBA" id="ARBA00023004"/>
    </source>
</evidence>
<dbReference type="OrthoDB" id="204515at2759"/>
<evidence type="ECO:0000313" key="13">
    <source>
        <dbReference type="EMBL" id="GAX15856.1"/>
    </source>
</evidence>
<dbReference type="InterPro" id="IPR015168">
    <property type="entry name" value="SsuA/THI5"/>
</dbReference>
<comment type="pathway">
    <text evidence="2">Cofactor biosynthesis; thiamine diphosphate biosynthesis.</text>
</comment>
<name>A0A1Z5JPP1_FISSO</name>
<evidence type="ECO:0000256" key="7">
    <source>
        <dbReference type="ARBA" id="ARBA00022898"/>
    </source>
</evidence>
<sequence length="301" mass="33179">MRVRLALDWAPNANHSGIYAAVKHGWYNEAGVDLDIQHHDFTESPATKLELGKADVALCSLDCLLNYRSRAEPLPVKAIAAVLQDDLASIAVLESSGIERPAQLDGKTHASYRACNKDATIECLVRNDGGKGDLNFAYPDQVTIWNTLVKNKADSIWIFMNWQGVQAELAGVALRHFKMADYGIPFGYSPIMIANEDLNTDQSAALKAFLAATAKGYAWAAAHPVEMTDILLEWVSEDDKNKPFLQAAQAATSPHYISTMTGSWGHMESEKVNAYLKWRVELGLDSEPFAVDKLVTNDLLR</sequence>
<evidence type="ECO:0000256" key="2">
    <source>
        <dbReference type="ARBA" id="ARBA00004948"/>
    </source>
</evidence>
<dbReference type="InParanoid" id="A0A1Z5JPP1"/>
<evidence type="ECO:0000256" key="11">
    <source>
        <dbReference type="ARBA" id="ARBA00048179"/>
    </source>
</evidence>
<evidence type="ECO:0000256" key="3">
    <source>
        <dbReference type="ARBA" id="ARBA00009406"/>
    </source>
</evidence>
<keyword evidence="5" id="KW-0808">Transferase</keyword>
<evidence type="ECO:0000256" key="5">
    <source>
        <dbReference type="ARBA" id="ARBA00022679"/>
    </source>
</evidence>
<keyword evidence="8" id="KW-0784">Thiamine biosynthesis</keyword>
<evidence type="ECO:0000313" key="14">
    <source>
        <dbReference type="Proteomes" id="UP000198406"/>
    </source>
</evidence>
<dbReference type="SUPFAM" id="SSF53850">
    <property type="entry name" value="Periplasmic binding protein-like II"/>
    <property type="match status" value="1"/>
</dbReference>
<dbReference type="AlphaFoldDB" id="A0A1Z5JPP1"/>
<organism evidence="13 14">
    <name type="scientific">Fistulifera solaris</name>
    <name type="common">Oleaginous diatom</name>
    <dbReference type="NCBI Taxonomy" id="1519565"/>
    <lineage>
        <taxon>Eukaryota</taxon>
        <taxon>Sar</taxon>
        <taxon>Stramenopiles</taxon>
        <taxon>Ochrophyta</taxon>
        <taxon>Bacillariophyta</taxon>
        <taxon>Bacillariophyceae</taxon>
        <taxon>Bacillariophycidae</taxon>
        <taxon>Naviculales</taxon>
        <taxon>Naviculaceae</taxon>
        <taxon>Fistulifera</taxon>
    </lineage>
</organism>
<evidence type="ECO:0000256" key="1">
    <source>
        <dbReference type="ARBA" id="ARBA00003469"/>
    </source>
</evidence>
<dbReference type="GO" id="GO:0046872">
    <property type="term" value="F:metal ion binding"/>
    <property type="evidence" value="ECO:0007669"/>
    <property type="project" value="UniProtKB-KW"/>
</dbReference>
<comment type="subunit">
    <text evidence="4">Homodimer.</text>
</comment>
<evidence type="ECO:0000256" key="6">
    <source>
        <dbReference type="ARBA" id="ARBA00022723"/>
    </source>
</evidence>
<comment type="function">
    <text evidence="1">Responsible for the formation of the pyrimidine heterocycle in the thiamine biosynthesis pathway. Catalyzes the formation of hydroxymethylpyrimidine phosphate (HMP-P) from histidine and pyridoxal phosphate (PLP). The protein uses PLP and the active site histidine to form HMP-P, generating an inactive enzyme. The enzyme can only undergo a single turnover, which suggests it is a suicide enzyme.</text>
</comment>
<keyword evidence="6" id="KW-0479">Metal-binding</keyword>
<evidence type="ECO:0000256" key="4">
    <source>
        <dbReference type="ARBA" id="ARBA00011738"/>
    </source>
</evidence>
<dbReference type="GO" id="GO:0009228">
    <property type="term" value="P:thiamine biosynthetic process"/>
    <property type="evidence" value="ECO:0007669"/>
    <property type="project" value="UniProtKB-KW"/>
</dbReference>
<gene>
    <name evidence="13" type="ORF">FisN_2Lh419</name>
</gene>
<reference evidence="13 14" key="1">
    <citation type="journal article" date="2015" name="Plant Cell">
        <title>Oil accumulation by the oleaginous diatom Fistulifera solaris as revealed by the genome and transcriptome.</title>
        <authorList>
            <person name="Tanaka T."/>
            <person name="Maeda Y."/>
            <person name="Veluchamy A."/>
            <person name="Tanaka M."/>
            <person name="Abida H."/>
            <person name="Marechal E."/>
            <person name="Bowler C."/>
            <person name="Muto M."/>
            <person name="Sunaga Y."/>
            <person name="Tanaka M."/>
            <person name="Yoshino T."/>
            <person name="Taniguchi T."/>
            <person name="Fukuda Y."/>
            <person name="Nemoto M."/>
            <person name="Matsumoto M."/>
            <person name="Wong P.S."/>
            <person name="Aburatani S."/>
            <person name="Fujibuchi W."/>
        </authorList>
    </citation>
    <scope>NUCLEOTIDE SEQUENCE [LARGE SCALE GENOMIC DNA]</scope>
    <source>
        <strain evidence="13 14">JPCC DA0580</strain>
    </source>
</reference>
<evidence type="ECO:0000256" key="10">
    <source>
        <dbReference type="ARBA" id="ARBA00033171"/>
    </source>
</evidence>
<dbReference type="GO" id="GO:0016740">
    <property type="term" value="F:transferase activity"/>
    <property type="evidence" value="ECO:0007669"/>
    <property type="project" value="UniProtKB-KW"/>
</dbReference>
<dbReference type="Pfam" id="PF09084">
    <property type="entry name" value="NMT1"/>
    <property type="match status" value="1"/>
</dbReference>
<dbReference type="PANTHER" id="PTHR31528:SF1">
    <property type="entry name" value="4-AMINO-5-HYDROXYMETHYL-2-METHYLPYRIMIDINE PHOSPHATE SYNTHASE THI11-RELATED"/>
    <property type="match status" value="1"/>
</dbReference>
<proteinExistence type="inferred from homology"/>